<feature type="domain" description="UvrD-like helicase ATP-binding" evidence="9">
    <location>
        <begin position="80"/>
        <end position="133"/>
    </location>
</feature>
<evidence type="ECO:0000256" key="2">
    <source>
        <dbReference type="ARBA" id="ARBA00022801"/>
    </source>
</evidence>
<dbReference type="InterPro" id="IPR027417">
    <property type="entry name" value="P-loop_NTPase"/>
</dbReference>
<evidence type="ECO:0000259" key="9">
    <source>
        <dbReference type="Pfam" id="PF00580"/>
    </source>
</evidence>
<dbReference type="PANTHER" id="PTHR11070:SF45">
    <property type="entry name" value="DNA 3'-5' HELICASE"/>
    <property type="match status" value="1"/>
</dbReference>
<dbReference type="InterPro" id="IPR014017">
    <property type="entry name" value="DNA_helicase_UvrD-like_C"/>
</dbReference>
<evidence type="ECO:0000256" key="5">
    <source>
        <dbReference type="ARBA" id="ARBA00023235"/>
    </source>
</evidence>
<gene>
    <name evidence="11" type="ORF">OGH68_30375</name>
</gene>
<evidence type="ECO:0000256" key="7">
    <source>
        <dbReference type="ARBA" id="ARBA00034808"/>
    </source>
</evidence>
<evidence type="ECO:0000259" key="10">
    <source>
        <dbReference type="Pfam" id="PF13361"/>
    </source>
</evidence>
<name>A0ABY6IF48_STRPE</name>
<accession>A0ABY6IF48</accession>
<feature type="domain" description="UvrD-like helicase C-terminal" evidence="10">
    <location>
        <begin position="263"/>
        <end position="334"/>
    </location>
</feature>
<dbReference type="Pfam" id="PF13361">
    <property type="entry name" value="UvrD_C"/>
    <property type="match status" value="1"/>
</dbReference>
<keyword evidence="2" id="KW-0378">Hydrolase</keyword>
<dbReference type="Pfam" id="PF00580">
    <property type="entry name" value="UvrD-helicase"/>
    <property type="match status" value="1"/>
</dbReference>
<sequence>MSAQFRDPWEAVTLPATRDQAVPIWQLTERFAQRLDGLGRQTWAQVAERAARLEIEREQRMEAVERQREEAGGLDNIHLQDSSAGRLRPRYRHIVVDEAQDLQPGHWKMLRAMVRRDRNDIFLVGDTHQRIYSSQVTLGSLGVNIRGRSSKLSLSYRTTRQILGSALGVLSGEAFDDLDGNEENLAGYRSVLSGGLPALHQHVGWEAEREGIAELIAGWDDIPLEQIGVCVPTNVMVTETANTLQQFSIRATEIGPDGPRGDEGVHIGTMFRFKGLEYQRMIIAGASQGLVPRSDILRLRSADALRHRKEMQRARSLLFVAATRARDSLDIFWHGTPSQFLQPLLSTA</sequence>
<dbReference type="SUPFAM" id="SSF52540">
    <property type="entry name" value="P-loop containing nucleoside triphosphate hydrolases"/>
    <property type="match status" value="1"/>
</dbReference>
<organism evidence="11 12">
    <name type="scientific">Streptomyces peucetius</name>
    <dbReference type="NCBI Taxonomy" id="1950"/>
    <lineage>
        <taxon>Bacteria</taxon>
        <taxon>Bacillati</taxon>
        <taxon>Actinomycetota</taxon>
        <taxon>Actinomycetes</taxon>
        <taxon>Kitasatosporales</taxon>
        <taxon>Streptomycetaceae</taxon>
        <taxon>Streptomyces</taxon>
    </lineage>
</organism>
<keyword evidence="3" id="KW-0347">Helicase</keyword>
<dbReference type="EC" id="5.6.2.4" evidence="7"/>
<evidence type="ECO:0000313" key="12">
    <source>
        <dbReference type="Proteomes" id="UP001163878"/>
    </source>
</evidence>
<reference evidence="11" key="1">
    <citation type="submission" date="2022-10" db="EMBL/GenBank/DDBJ databases">
        <title>Cytochrome P450 Catalyzes Benzene Ring Formation in the Biosynthesis of Trialkyl-Substituted Aromatic Polyketides.</title>
        <authorList>
            <person name="Zhao E."/>
            <person name="Ge H."/>
        </authorList>
    </citation>
    <scope>NUCLEOTIDE SEQUENCE</scope>
    <source>
        <strain evidence="11">NA0869</strain>
    </source>
</reference>
<dbReference type="InterPro" id="IPR014016">
    <property type="entry name" value="UvrD-like_ATP-bd"/>
</dbReference>
<protein>
    <recommendedName>
        <fullName evidence="7">DNA 3'-5' helicase</fullName>
        <ecNumber evidence="7">5.6.2.4</ecNumber>
    </recommendedName>
</protein>
<keyword evidence="1" id="KW-0547">Nucleotide-binding</keyword>
<evidence type="ECO:0000256" key="4">
    <source>
        <dbReference type="ARBA" id="ARBA00022840"/>
    </source>
</evidence>
<evidence type="ECO:0000256" key="3">
    <source>
        <dbReference type="ARBA" id="ARBA00022806"/>
    </source>
</evidence>
<evidence type="ECO:0000256" key="8">
    <source>
        <dbReference type="ARBA" id="ARBA00048988"/>
    </source>
</evidence>
<proteinExistence type="predicted"/>
<evidence type="ECO:0000256" key="1">
    <source>
        <dbReference type="ARBA" id="ARBA00022741"/>
    </source>
</evidence>
<keyword evidence="4" id="KW-0067">ATP-binding</keyword>
<dbReference type="InterPro" id="IPR000212">
    <property type="entry name" value="DNA_helicase_UvrD/REP"/>
</dbReference>
<dbReference type="EMBL" id="CP107567">
    <property type="protein sequence ID" value="UYQ65349.1"/>
    <property type="molecule type" value="Genomic_DNA"/>
</dbReference>
<evidence type="ECO:0000313" key="11">
    <source>
        <dbReference type="EMBL" id="UYQ65349.1"/>
    </source>
</evidence>
<dbReference type="Proteomes" id="UP001163878">
    <property type="component" value="Chromosome"/>
</dbReference>
<dbReference type="PANTHER" id="PTHR11070">
    <property type="entry name" value="UVRD / RECB / PCRA DNA HELICASE FAMILY MEMBER"/>
    <property type="match status" value="1"/>
</dbReference>
<keyword evidence="5" id="KW-0413">Isomerase</keyword>
<comment type="catalytic activity">
    <reaction evidence="8">
        <text>ATP + H2O = ADP + phosphate + H(+)</text>
        <dbReference type="Rhea" id="RHEA:13065"/>
        <dbReference type="ChEBI" id="CHEBI:15377"/>
        <dbReference type="ChEBI" id="CHEBI:15378"/>
        <dbReference type="ChEBI" id="CHEBI:30616"/>
        <dbReference type="ChEBI" id="CHEBI:43474"/>
        <dbReference type="ChEBI" id="CHEBI:456216"/>
        <dbReference type="EC" id="5.6.2.4"/>
    </reaction>
</comment>
<dbReference type="Gene3D" id="3.40.50.300">
    <property type="entry name" value="P-loop containing nucleotide triphosphate hydrolases"/>
    <property type="match status" value="2"/>
</dbReference>
<comment type="catalytic activity">
    <reaction evidence="6">
        <text>Couples ATP hydrolysis with the unwinding of duplex DNA by translocating in the 3'-5' direction.</text>
        <dbReference type="EC" id="5.6.2.4"/>
    </reaction>
</comment>
<evidence type="ECO:0000256" key="6">
    <source>
        <dbReference type="ARBA" id="ARBA00034617"/>
    </source>
</evidence>
<keyword evidence="12" id="KW-1185">Reference proteome</keyword>